<protein>
    <recommendedName>
        <fullName evidence="9">Transmembrane and coiled-coil domain-containing protein 4</fullName>
    </recommendedName>
</protein>
<dbReference type="AlphaFoldDB" id="A0A7R9GJ56"/>
<keyword evidence="5" id="KW-0472">Membrane</keyword>
<proteinExistence type="inferred from homology"/>
<evidence type="ECO:0008006" key="9">
    <source>
        <dbReference type="Google" id="ProtNLM"/>
    </source>
</evidence>
<dbReference type="InterPro" id="IPR029058">
    <property type="entry name" value="AB_hydrolase_fold"/>
</dbReference>
<name>A0A7R9GJ56_9CRUS</name>
<dbReference type="PANTHER" id="PTHR17920:SF3">
    <property type="entry name" value="TRANSMEMBRANE AND COILED-COIL DOMAIN-CONTAINING PROTEIN 4"/>
    <property type="match status" value="1"/>
</dbReference>
<keyword evidence="4" id="KW-1133">Transmembrane helix</keyword>
<organism evidence="7">
    <name type="scientific">Notodromas monacha</name>
    <dbReference type="NCBI Taxonomy" id="399045"/>
    <lineage>
        <taxon>Eukaryota</taxon>
        <taxon>Metazoa</taxon>
        <taxon>Ecdysozoa</taxon>
        <taxon>Arthropoda</taxon>
        <taxon>Crustacea</taxon>
        <taxon>Oligostraca</taxon>
        <taxon>Ostracoda</taxon>
        <taxon>Podocopa</taxon>
        <taxon>Podocopida</taxon>
        <taxon>Cypridocopina</taxon>
        <taxon>Cypridoidea</taxon>
        <taxon>Cyprididae</taxon>
        <taxon>Notodromas</taxon>
    </lineage>
</organism>
<dbReference type="SUPFAM" id="SSF53474">
    <property type="entry name" value="alpha/beta-Hydrolases"/>
    <property type="match status" value="1"/>
</dbReference>
<dbReference type="EMBL" id="OA886921">
    <property type="protein sequence ID" value="CAD7283135.1"/>
    <property type="molecule type" value="Genomic_DNA"/>
</dbReference>
<evidence type="ECO:0000256" key="2">
    <source>
        <dbReference type="ARBA" id="ARBA00009824"/>
    </source>
</evidence>
<evidence type="ECO:0000256" key="1">
    <source>
        <dbReference type="ARBA" id="ARBA00004141"/>
    </source>
</evidence>
<evidence type="ECO:0000256" key="6">
    <source>
        <dbReference type="SAM" id="MobiDB-lite"/>
    </source>
</evidence>
<dbReference type="InterPro" id="IPR007941">
    <property type="entry name" value="DUF726"/>
</dbReference>
<feature type="region of interest" description="Disordered" evidence="6">
    <location>
        <begin position="359"/>
        <end position="426"/>
    </location>
</feature>
<feature type="compositionally biased region" description="Pro residues" evidence="6">
    <location>
        <begin position="417"/>
        <end position="426"/>
    </location>
</feature>
<reference evidence="7" key="1">
    <citation type="submission" date="2020-11" db="EMBL/GenBank/DDBJ databases">
        <authorList>
            <person name="Tran Van P."/>
        </authorList>
    </citation>
    <scope>NUCLEOTIDE SEQUENCE</scope>
</reference>
<evidence type="ECO:0000313" key="7">
    <source>
        <dbReference type="EMBL" id="CAD7283135.1"/>
    </source>
</evidence>
<dbReference type="Pfam" id="PF05277">
    <property type="entry name" value="DUF726"/>
    <property type="match status" value="1"/>
</dbReference>
<comment type="similarity">
    <text evidence="2">Belongs to the TMCO4 family.</text>
</comment>
<keyword evidence="8" id="KW-1185">Reference proteome</keyword>
<sequence>MEVVHSLSVEKIVFGPREQYCLRYETKYLLELGKAMDYLVSFAVSMAAQEALKYTILAGLISAIAWPASLLTLASVIDNPWGVCCRRSAQVGRQLAEVLLLREHGPRPITLIGFSLGARVIFHCLQELAKSKNCEGIVQDAIIFGAPVSGHMKDWAPLQRVVSGRIINGYCSGDWLLKFLYRTSSVKFRIAGLGPICWKNRRVFNFDLSSIVGGHLDYAEKMDVILKHVGVRTKDEYKRIVGIPKSKNFLSFSSLIGADHSKEFSAWEGNKQPCLGLRRTASDSCIYALMRGQASLMQGGRNGPGTTPVSGWVGWQSPNISSSLVSSLSEMNISRESLSSCASFSQTKRFCRLESQQRSFDLQQEKQPARGTLSLSSRGNSTVGSPLSTSPCSPARSWSRTSMTSSPAKPRGAMSSVPPPRSHFPV</sequence>
<dbReference type="GO" id="GO:0016020">
    <property type="term" value="C:membrane"/>
    <property type="evidence" value="ECO:0007669"/>
    <property type="project" value="UniProtKB-SubCell"/>
</dbReference>
<feature type="non-terminal residue" evidence="7">
    <location>
        <position position="1"/>
    </location>
</feature>
<dbReference type="EMBL" id="CAJPEX010004884">
    <property type="protein sequence ID" value="CAG0923287.1"/>
    <property type="molecule type" value="Genomic_DNA"/>
</dbReference>
<evidence type="ECO:0000256" key="3">
    <source>
        <dbReference type="ARBA" id="ARBA00022692"/>
    </source>
</evidence>
<gene>
    <name evidence="7" type="ORF">NMOB1V02_LOCUS10753</name>
</gene>
<evidence type="ECO:0000256" key="5">
    <source>
        <dbReference type="ARBA" id="ARBA00023136"/>
    </source>
</evidence>
<keyword evidence="3" id="KW-0812">Transmembrane</keyword>
<dbReference type="OrthoDB" id="277931at2759"/>
<evidence type="ECO:0000256" key="4">
    <source>
        <dbReference type="ARBA" id="ARBA00022989"/>
    </source>
</evidence>
<dbReference type="PANTHER" id="PTHR17920">
    <property type="entry name" value="TRANSMEMBRANE AND COILED-COIL DOMAIN-CONTAINING PROTEIN 4 TMCO4"/>
    <property type="match status" value="1"/>
</dbReference>
<accession>A0A7R9GJ56</accession>
<feature type="compositionally biased region" description="Polar residues" evidence="6">
    <location>
        <begin position="373"/>
        <end position="407"/>
    </location>
</feature>
<dbReference type="Proteomes" id="UP000678499">
    <property type="component" value="Unassembled WGS sequence"/>
</dbReference>
<evidence type="ECO:0000313" key="8">
    <source>
        <dbReference type="Proteomes" id="UP000678499"/>
    </source>
</evidence>
<comment type="subcellular location">
    <subcellularLocation>
        <location evidence="1">Membrane</location>
        <topology evidence="1">Multi-pass membrane protein</topology>
    </subcellularLocation>
</comment>